<evidence type="ECO:0000259" key="5">
    <source>
        <dbReference type="PROSITE" id="PS51898"/>
    </source>
</evidence>
<dbReference type="InterPro" id="IPR008995">
    <property type="entry name" value="Mo/tungstate-bd_C_term_dom"/>
</dbReference>
<evidence type="ECO:0000256" key="2">
    <source>
        <dbReference type="ARBA" id="ARBA00023172"/>
    </source>
</evidence>
<dbReference type="InterPro" id="IPR005116">
    <property type="entry name" value="Transp-assoc_OB_typ1"/>
</dbReference>
<dbReference type="InterPro" id="IPR013762">
    <property type="entry name" value="Integrase-like_cat_sf"/>
</dbReference>
<dbReference type="SUPFAM" id="SSF56349">
    <property type="entry name" value="DNA breaking-rejoining enzymes"/>
    <property type="match status" value="1"/>
</dbReference>
<dbReference type="SUPFAM" id="SSF50331">
    <property type="entry name" value="MOP-like"/>
    <property type="match status" value="1"/>
</dbReference>
<dbReference type="AlphaFoldDB" id="A0A212L168"/>
<feature type="domain" description="Mop" evidence="4">
    <location>
        <begin position="266"/>
        <end position="332"/>
    </location>
</feature>
<dbReference type="EMBL" id="FMJC01000001">
    <property type="protein sequence ID" value="SCM71119.1"/>
    <property type="molecule type" value="Genomic_DNA"/>
</dbReference>
<evidence type="ECO:0000313" key="6">
    <source>
        <dbReference type="EMBL" id="SCM71119.1"/>
    </source>
</evidence>
<dbReference type="GO" id="GO:0003677">
    <property type="term" value="F:DNA binding"/>
    <property type="evidence" value="ECO:0007669"/>
    <property type="project" value="InterPro"/>
</dbReference>
<name>A0A212L168_9BACT</name>
<dbReference type="Gene3D" id="2.40.50.100">
    <property type="match status" value="1"/>
</dbReference>
<keyword evidence="2" id="KW-0233">DNA recombination</keyword>
<reference evidence="6" key="1">
    <citation type="submission" date="2016-08" db="EMBL/GenBank/DDBJ databases">
        <authorList>
            <person name="Seilhamer J.J."/>
        </authorList>
    </citation>
    <scope>NUCLEOTIDE SEQUENCE</scope>
    <source>
        <strain evidence="6">86-1</strain>
    </source>
</reference>
<evidence type="ECO:0000259" key="4">
    <source>
        <dbReference type="PROSITE" id="PS51866"/>
    </source>
</evidence>
<evidence type="ECO:0000256" key="1">
    <source>
        <dbReference type="ARBA" id="ARBA00022505"/>
    </source>
</evidence>
<dbReference type="InterPro" id="IPR004606">
    <property type="entry name" value="Mop_domain"/>
</dbReference>
<feature type="domain" description="Tyr recombinase" evidence="5">
    <location>
        <begin position="8"/>
        <end position="184"/>
    </location>
</feature>
<dbReference type="GO" id="GO:0015689">
    <property type="term" value="P:molybdate ion transport"/>
    <property type="evidence" value="ECO:0007669"/>
    <property type="project" value="InterPro"/>
</dbReference>
<dbReference type="PROSITE" id="PS51898">
    <property type="entry name" value="TYR_RECOMBINASE"/>
    <property type="match status" value="1"/>
</dbReference>
<sequence length="333" mass="36999">MHSHITRQQLEALTLRWEHWEAEAATTAQKIARARLHLLFLLFRYGGLRLGEALTFEPRAAIDIITGMMRVPGPNARELLLPLSAMRHIRRILSLPQAGDPDFLRLDQAFVRKKFYAVGKTMGLPPAVLGPRAIRYSRGLELLDLHVPMSLVQKFLGQQDTVQLAAFLNFSDGQARKMLSAQARDRRASRQVQAVDDDATNLFWGIVTGIHTGMRKIHVEITTFSDVRLTASCTHEQAGLLEVHENQVLSARVDPERVALSAERIQTSLGNCARCVVESLHADAVETFVCLSLPDGTILRATVETPAVTKLHLAEGKKIFAYFPTSAVTLLAD</sequence>
<dbReference type="InterPro" id="IPR002104">
    <property type="entry name" value="Integrase_catalytic"/>
</dbReference>
<dbReference type="GO" id="GO:0006310">
    <property type="term" value="P:DNA recombination"/>
    <property type="evidence" value="ECO:0007669"/>
    <property type="project" value="UniProtKB-KW"/>
</dbReference>
<dbReference type="Pfam" id="PF03459">
    <property type="entry name" value="TOBE"/>
    <property type="match status" value="1"/>
</dbReference>
<protein>
    <submittedName>
        <fullName evidence="6">TOBE domain protein</fullName>
    </submittedName>
</protein>
<gene>
    <name evidence="6" type="ORF">KL86DES1_10876</name>
</gene>
<dbReference type="PROSITE" id="PS51866">
    <property type="entry name" value="MOP"/>
    <property type="match status" value="1"/>
</dbReference>
<dbReference type="GO" id="GO:0015074">
    <property type="term" value="P:DNA integration"/>
    <property type="evidence" value="ECO:0007669"/>
    <property type="project" value="InterPro"/>
</dbReference>
<dbReference type="Gene3D" id="1.10.443.10">
    <property type="entry name" value="Intergrase catalytic core"/>
    <property type="match status" value="1"/>
</dbReference>
<proteinExistence type="predicted"/>
<evidence type="ECO:0000256" key="3">
    <source>
        <dbReference type="PROSITE-ProRule" id="PRU01213"/>
    </source>
</evidence>
<organism evidence="6">
    <name type="scientific">uncultured Desulfovibrio sp</name>
    <dbReference type="NCBI Taxonomy" id="167968"/>
    <lineage>
        <taxon>Bacteria</taxon>
        <taxon>Pseudomonadati</taxon>
        <taxon>Thermodesulfobacteriota</taxon>
        <taxon>Desulfovibrionia</taxon>
        <taxon>Desulfovibrionales</taxon>
        <taxon>Desulfovibrionaceae</taxon>
        <taxon>Desulfovibrio</taxon>
        <taxon>environmental samples</taxon>
    </lineage>
</organism>
<dbReference type="RefSeq" id="WP_179979647.1">
    <property type="nucleotide sequence ID" value="NZ_LT608333.1"/>
</dbReference>
<accession>A0A212L168</accession>
<dbReference type="InterPro" id="IPR011010">
    <property type="entry name" value="DNA_brk_join_enz"/>
</dbReference>
<keyword evidence="1 3" id="KW-0500">Molybdenum</keyword>